<dbReference type="AlphaFoldDB" id="S3DR59"/>
<dbReference type="HOGENOM" id="CLU_026673_16_5_1"/>
<protein>
    <submittedName>
        <fullName evidence="4">GroES-like protein</fullName>
    </submittedName>
</protein>
<dbReference type="InterPro" id="IPR011032">
    <property type="entry name" value="GroES-like_sf"/>
</dbReference>
<dbReference type="eggNOG" id="KOG1198">
    <property type="taxonomic scope" value="Eukaryota"/>
</dbReference>
<comment type="similarity">
    <text evidence="1">Belongs to the zinc-containing alcohol dehydrogenase family.</text>
</comment>
<evidence type="ECO:0000259" key="3">
    <source>
        <dbReference type="SMART" id="SM00829"/>
    </source>
</evidence>
<dbReference type="OrthoDB" id="48317at2759"/>
<dbReference type="GO" id="GO:0016651">
    <property type="term" value="F:oxidoreductase activity, acting on NAD(P)H"/>
    <property type="evidence" value="ECO:0007669"/>
    <property type="project" value="InterPro"/>
</dbReference>
<dbReference type="Pfam" id="PF00107">
    <property type="entry name" value="ADH_zinc_N"/>
    <property type="match status" value="1"/>
</dbReference>
<dbReference type="SUPFAM" id="SSF50129">
    <property type="entry name" value="GroES-like"/>
    <property type="match status" value="1"/>
</dbReference>
<dbReference type="SMART" id="SM00829">
    <property type="entry name" value="PKS_ER"/>
    <property type="match status" value="1"/>
</dbReference>
<dbReference type="InterPro" id="IPR036291">
    <property type="entry name" value="NAD(P)-bd_dom_sf"/>
</dbReference>
<evidence type="ECO:0000256" key="2">
    <source>
        <dbReference type="ARBA" id="ARBA00023002"/>
    </source>
</evidence>
<dbReference type="PANTHER" id="PTHR45348">
    <property type="entry name" value="HYPOTHETICAL OXIDOREDUCTASE (EUROFUNG)"/>
    <property type="match status" value="1"/>
</dbReference>
<name>S3DR59_GLAL2</name>
<evidence type="ECO:0000313" key="4">
    <source>
        <dbReference type="EMBL" id="EPE28953.1"/>
    </source>
</evidence>
<sequence length="341" mass="35717">MTSNTAAWITAAKAKPFEIKPYPLSTPGANQILIKNHALAVNPIDGKLQALAILPLKYPTILGEDVAGKVIAVGSDVTLFKTGDRVIGNAAGFGTKRDEDKGFQAYTILETNMACRIPDTISFEQAVVLPLAVSTASSGLFNPDFLNLQLPTEPAQSPTDKSLLVWGGASSVGSCAIQLAVAAGYEVVTTASPKNFEYVKKLGAQYVFDYNSTSVVSDIVTTLKGKVIAGAFDAVGGAAWAPTVAVVEQSEGVKFVATVTPGFPDPPDGISMRQVYSLSIMDNHVGKAVYEDFLPNALQAGSFIPAPEPLVAGRGLSSIQTAVNLQREGTSAQKVVVVLDT</sequence>
<dbReference type="SUPFAM" id="SSF51735">
    <property type="entry name" value="NAD(P)-binding Rossmann-fold domains"/>
    <property type="match status" value="1"/>
</dbReference>
<gene>
    <name evidence="4" type="ORF">GLAREA_00111</name>
</gene>
<dbReference type="Gene3D" id="3.90.180.10">
    <property type="entry name" value="Medium-chain alcohol dehydrogenases, catalytic domain"/>
    <property type="match status" value="1"/>
</dbReference>
<dbReference type="InterPro" id="IPR013154">
    <property type="entry name" value="ADH-like_N"/>
</dbReference>
<organism evidence="4 5">
    <name type="scientific">Glarea lozoyensis (strain ATCC 20868 / MF5171)</name>
    <dbReference type="NCBI Taxonomy" id="1116229"/>
    <lineage>
        <taxon>Eukaryota</taxon>
        <taxon>Fungi</taxon>
        <taxon>Dikarya</taxon>
        <taxon>Ascomycota</taxon>
        <taxon>Pezizomycotina</taxon>
        <taxon>Leotiomycetes</taxon>
        <taxon>Helotiales</taxon>
        <taxon>Helotiaceae</taxon>
        <taxon>Glarea</taxon>
    </lineage>
</organism>
<evidence type="ECO:0000313" key="5">
    <source>
        <dbReference type="Proteomes" id="UP000016922"/>
    </source>
</evidence>
<keyword evidence="5" id="KW-1185">Reference proteome</keyword>
<dbReference type="GeneID" id="19459171"/>
<dbReference type="KEGG" id="glz:GLAREA_00111"/>
<dbReference type="InterPro" id="IPR047122">
    <property type="entry name" value="Trans-enoyl_RdTase-like"/>
</dbReference>
<dbReference type="Gene3D" id="3.40.50.720">
    <property type="entry name" value="NAD(P)-binding Rossmann-like Domain"/>
    <property type="match status" value="1"/>
</dbReference>
<accession>S3DR59</accession>
<feature type="domain" description="Enoyl reductase (ER)" evidence="3">
    <location>
        <begin position="13"/>
        <end position="337"/>
    </location>
</feature>
<keyword evidence="2" id="KW-0560">Oxidoreductase</keyword>
<dbReference type="CDD" id="cd08249">
    <property type="entry name" value="enoyl_reductase_like"/>
    <property type="match status" value="1"/>
</dbReference>
<dbReference type="Proteomes" id="UP000016922">
    <property type="component" value="Unassembled WGS sequence"/>
</dbReference>
<dbReference type="PANTHER" id="PTHR45348:SF2">
    <property type="entry name" value="ZINC-TYPE ALCOHOL DEHYDROGENASE-LIKE PROTEIN C2E1P3.01"/>
    <property type="match status" value="1"/>
</dbReference>
<dbReference type="InterPro" id="IPR020843">
    <property type="entry name" value="ER"/>
</dbReference>
<reference evidence="4 5" key="1">
    <citation type="journal article" date="2013" name="BMC Genomics">
        <title>Genomics-driven discovery of the pneumocandin biosynthetic gene cluster in the fungus Glarea lozoyensis.</title>
        <authorList>
            <person name="Chen L."/>
            <person name="Yue Q."/>
            <person name="Zhang X."/>
            <person name="Xiang M."/>
            <person name="Wang C."/>
            <person name="Li S."/>
            <person name="Che Y."/>
            <person name="Ortiz-Lopez F.J."/>
            <person name="Bills G.F."/>
            <person name="Liu X."/>
            <person name="An Z."/>
        </authorList>
    </citation>
    <scope>NUCLEOTIDE SEQUENCE [LARGE SCALE GENOMIC DNA]</scope>
    <source>
        <strain evidence="5">ATCC 20868 / MF5171</strain>
    </source>
</reference>
<dbReference type="InterPro" id="IPR013149">
    <property type="entry name" value="ADH-like_C"/>
</dbReference>
<dbReference type="RefSeq" id="XP_008083062.1">
    <property type="nucleotide sequence ID" value="XM_008084871.1"/>
</dbReference>
<dbReference type="OMA" id="WTPGENE"/>
<evidence type="ECO:0000256" key="1">
    <source>
        <dbReference type="ARBA" id="ARBA00008072"/>
    </source>
</evidence>
<dbReference type="EMBL" id="KE145367">
    <property type="protein sequence ID" value="EPE28953.1"/>
    <property type="molecule type" value="Genomic_DNA"/>
</dbReference>
<dbReference type="Pfam" id="PF08240">
    <property type="entry name" value="ADH_N"/>
    <property type="match status" value="1"/>
</dbReference>
<proteinExistence type="inferred from homology"/>